<dbReference type="Proteomes" id="UP001222325">
    <property type="component" value="Unassembled WGS sequence"/>
</dbReference>
<evidence type="ECO:0008006" key="4">
    <source>
        <dbReference type="Google" id="ProtNLM"/>
    </source>
</evidence>
<name>A0AAD6UIT6_9AGAR</name>
<reference evidence="2" key="1">
    <citation type="submission" date="2023-03" db="EMBL/GenBank/DDBJ databases">
        <title>Massive genome expansion in bonnet fungi (Mycena s.s.) driven by repeated elements and novel gene families across ecological guilds.</title>
        <authorList>
            <consortium name="Lawrence Berkeley National Laboratory"/>
            <person name="Harder C.B."/>
            <person name="Miyauchi S."/>
            <person name="Viragh M."/>
            <person name="Kuo A."/>
            <person name="Thoen E."/>
            <person name="Andreopoulos B."/>
            <person name="Lu D."/>
            <person name="Skrede I."/>
            <person name="Drula E."/>
            <person name="Henrissat B."/>
            <person name="Morin E."/>
            <person name="Kohler A."/>
            <person name="Barry K."/>
            <person name="LaButti K."/>
            <person name="Morin E."/>
            <person name="Salamov A."/>
            <person name="Lipzen A."/>
            <person name="Mereny Z."/>
            <person name="Hegedus B."/>
            <person name="Baldrian P."/>
            <person name="Stursova M."/>
            <person name="Weitz H."/>
            <person name="Taylor A."/>
            <person name="Grigoriev I.V."/>
            <person name="Nagy L.G."/>
            <person name="Martin F."/>
            <person name="Kauserud H."/>
        </authorList>
    </citation>
    <scope>NUCLEOTIDE SEQUENCE</scope>
    <source>
        <strain evidence="2">CBHHK173m</strain>
    </source>
</reference>
<comment type="caution">
    <text evidence="2">The sequence shown here is derived from an EMBL/GenBank/DDBJ whole genome shotgun (WGS) entry which is preliminary data.</text>
</comment>
<protein>
    <recommendedName>
        <fullName evidence="4">Secreted protein</fullName>
    </recommendedName>
</protein>
<accession>A0AAD6UIT6</accession>
<evidence type="ECO:0000313" key="2">
    <source>
        <dbReference type="EMBL" id="KAJ7102629.1"/>
    </source>
</evidence>
<feature type="chain" id="PRO_5041920279" description="Secreted protein" evidence="1">
    <location>
        <begin position="30"/>
        <end position="77"/>
    </location>
</feature>
<gene>
    <name evidence="2" type="ORF">B0H15DRAFT_815376</name>
</gene>
<evidence type="ECO:0000313" key="3">
    <source>
        <dbReference type="Proteomes" id="UP001222325"/>
    </source>
</evidence>
<feature type="signal peptide" evidence="1">
    <location>
        <begin position="1"/>
        <end position="29"/>
    </location>
</feature>
<dbReference type="AlphaFoldDB" id="A0AAD6UIT6"/>
<sequence length="77" mass="8476">MGISAGSSQFHWLYGILVISLCRTPSVMAGFVPWDVGSLSRIAEMQAMWLAPYPGGRDAPYFLDDKPPPHPFPCSSY</sequence>
<keyword evidence="1" id="KW-0732">Signal</keyword>
<dbReference type="EMBL" id="JARJCN010000003">
    <property type="protein sequence ID" value="KAJ7102629.1"/>
    <property type="molecule type" value="Genomic_DNA"/>
</dbReference>
<evidence type="ECO:0000256" key="1">
    <source>
        <dbReference type="SAM" id="SignalP"/>
    </source>
</evidence>
<keyword evidence="3" id="KW-1185">Reference proteome</keyword>
<proteinExistence type="predicted"/>
<organism evidence="2 3">
    <name type="scientific">Mycena belliarum</name>
    <dbReference type="NCBI Taxonomy" id="1033014"/>
    <lineage>
        <taxon>Eukaryota</taxon>
        <taxon>Fungi</taxon>
        <taxon>Dikarya</taxon>
        <taxon>Basidiomycota</taxon>
        <taxon>Agaricomycotina</taxon>
        <taxon>Agaricomycetes</taxon>
        <taxon>Agaricomycetidae</taxon>
        <taxon>Agaricales</taxon>
        <taxon>Marasmiineae</taxon>
        <taxon>Mycenaceae</taxon>
        <taxon>Mycena</taxon>
    </lineage>
</organism>